<dbReference type="PROSITE" id="PS50820">
    <property type="entry name" value="LCCL"/>
    <property type="match status" value="1"/>
</dbReference>
<dbReference type="EMBL" id="CM002242">
    <property type="protein sequence ID" value="EAA30311.1"/>
    <property type="molecule type" value="Genomic_DNA"/>
</dbReference>
<dbReference type="InParanoid" id="Q7S487"/>
<keyword evidence="2" id="KW-0812">Transmembrane</keyword>
<gene>
    <name evidence="4" type="ORF">NCU06085</name>
</gene>
<dbReference type="Gene3D" id="2.170.130.20">
    <property type="entry name" value="LCCL-like domain"/>
    <property type="match status" value="1"/>
</dbReference>
<dbReference type="OrthoDB" id="441660at2759"/>
<evidence type="ECO:0000256" key="2">
    <source>
        <dbReference type="SAM" id="Phobius"/>
    </source>
</evidence>
<dbReference type="InterPro" id="IPR004043">
    <property type="entry name" value="LCCL"/>
</dbReference>
<keyword evidence="2" id="KW-0472">Membrane</keyword>
<dbReference type="KEGG" id="ncr:NCU06085"/>
<dbReference type="RefSeq" id="XP_959547.1">
    <property type="nucleotide sequence ID" value="XM_954454.2"/>
</dbReference>
<dbReference type="Proteomes" id="UP000001805">
    <property type="component" value="Chromosome 7, Linkage Group VII"/>
</dbReference>
<evidence type="ECO:0000259" key="3">
    <source>
        <dbReference type="PROSITE" id="PS50820"/>
    </source>
</evidence>
<keyword evidence="5" id="KW-1185">Reference proteome</keyword>
<evidence type="ECO:0000256" key="1">
    <source>
        <dbReference type="SAM" id="MobiDB-lite"/>
    </source>
</evidence>
<dbReference type="PANTHER" id="PTHR31331:SF8">
    <property type="entry name" value="LCCL DOMAIN PROTEIN (AFU_ORTHOLOGUE AFUA_5G02970)"/>
    <property type="match status" value="1"/>
</dbReference>
<dbReference type="SUPFAM" id="SSF69848">
    <property type="entry name" value="LCCL domain"/>
    <property type="match status" value="1"/>
</dbReference>
<feature type="transmembrane region" description="Helical" evidence="2">
    <location>
        <begin position="482"/>
        <end position="502"/>
    </location>
</feature>
<dbReference type="InterPro" id="IPR036609">
    <property type="entry name" value="LCCL_sf"/>
</dbReference>
<feature type="compositionally biased region" description="Low complexity" evidence="1">
    <location>
        <begin position="247"/>
        <end position="261"/>
    </location>
</feature>
<feature type="transmembrane region" description="Helical" evidence="2">
    <location>
        <begin position="136"/>
        <end position="155"/>
    </location>
</feature>
<dbReference type="PANTHER" id="PTHR31331">
    <property type="entry name" value="LCCL DOMAIN PROTEIN (AFU_ORTHOLOGUE AFUA_5G08630)"/>
    <property type="match status" value="1"/>
</dbReference>
<feature type="region of interest" description="Disordered" evidence="1">
    <location>
        <begin position="246"/>
        <end position="267"/>
    </location>
</feature>
<evidence type="ECO:0000313" key="4">
    <source>
        <dbReference type="EMBL" id="EAA30311.1"/>
    </source>
</evidence>
<dbReference type="HOGENOM" id="CLU_011125_1_0_1"/>
<sequence length="732" mass="79913">MDLKHAHQAQYSGVHQTDDDDDYHPPLPVSSSSRTQANDDHQPSEDEEAQLLSTEDYIEQFEFDDNTDTSSPPFLTTKHSRSNAKSRLSPIYRLFTFLSGSSHPHRQTLTPFLLPSIQSLPRLTLERLLSHPWQRAALLSTGLLLWLTILSVSLVQSKGTLLYADGEEGGEVVRHLDCVSTFWGPGNECGVDGERCKPFGNVSFAFRCPADCRQVQVLNPRWVGGQEVVYKPWVIGGGDYGDGSAAGGLTAASTETETETGTGTGMGTETRVYRGDSFICQAAMHAGVISDSKGGCGMVKLVGEYYSFFGGEGGEGISSLGFDSYFPMGFTIHPALTGPGKCPQMEMKTARSLAPTILLTSLVSVLTTSATTLWFTSFIAVFVHVGLISDPPNVSGPSDTILPQLISILFERLLPATFTSAVLFWTCSRSTTLGAIPPSANFEKTFLWLGSLWIGALSNFTLESWIPLSRLSAHDLSHQPGAVAALVAIVAVLCLTIAYQAYSFWLEGRVLPYLALYGVLLAGIAVGAVISVTGLGTLELRIHHYVLALLLLPLTSIQTRPALAYQGLLLGLFINGIARWGFDSVMQTAEALRGDDGLLGSSLVPLVDGQPLVYLSEALVETPELWSIAVKWKGINETIEALVPQIHGRGREEAERLWGLSVMVNDVERHRRFFAEEALEDQVFRWERDPRVVMTPEYFRFAFLGEDGRSLDYSGAGTWFGNGTWSSGPEYY</sequence>
<dbReference type="AlphaFoldDB" id="Q7S487"/>
<dbReference type="OMA" id="DWIPISR"/>
<name>Q7S487_NEUCR</name>
<dbReference type="VEuPathDB" id="FungiDB:NCU06085"/>
<dbReference type="STRING" id="367110.Q7S487"/>
<proteinExistence type="predicted"/>
<feature type="transmembrane region" description="Helical" evidence="2">
    <location>
        <begin position="357"/>
        <end position="385"/>
    </location>
</feature>
<feature type="transmembrane region" description="Helical" evidence="2">
    <location>
        <begin position="446"/>
        <end position="462"/>
    </location>
</feature>
<reference evidence="4 5" key="1">
    <citation type="journal article" date="2003" name="Nature">
        <title>The genome sequence of the filamentous fungus Neurospora crassa.</title>
        <authorList>
            <person name="Galagan J.E."/>
            <person name="Calvo S.E."/>
            <person name="Borkovich K.A."/>
            <person name="Selker E.U."/>
            <person name="Read N.D."/>
            <person name="Jaffe D."/>
            <person name="FitzHugh W."/>
            <person name="Ma L.J."/>
            <person name="Smirnov S."/>
            <person name="Purcell S."/>
            <person name="Rehman B."/>
            <person name="Elkins T."/>
            <person name="Engels R."/>
            <person name="Wang S."/>
            <person name="Nielsen C.B."/>
            <person name="Butler J."/>
            <person name="Endrizzi M."/>
            <person name="Qui D."/>
            <person name="Ianakiev P."/>
            <person name="Bell-Pedersen D."/>
            <person name="Nelson M.A."/>
            <person name="Werner-Washburne M."/>
            <person name="Selitrennikoff C.P."/>
            <person name="Kinsey J.A."/>
            <person name="Braun E.L."/>
            <person name="Zelter A."/>
            <person name="Schulte U."/>
            <person name="Kothe G.O."/>
            <person name="Jedd G."/>
            <person name="Mewes W."/>
            <person name="Staben C."/>
            <person name="Marcotte E."/>
            <person name="Greenberg D."/>
            <person name="Roy A."/>
            <person name="Foley K."/>
            <person name="Naylor J."/>
            <person name="Stange-Thomann N."/>
            <person name="Barrett R."/>
            <person name="Gnerre S."/>
            <person name="Kamal M."/>
            <person name="Kamvysselis M."/>
            <person name="Mauceli E."/>
            <person name="Bielke C."/>
            <person name="Rudd S."/>
            <person name="Frishman D."/>
            <person name="Krystofova S."/>
            <person name="Rasmussen C."/>
            <person name="Metzenberg R.L."/>
            <person name="Perkins D.D."/>
            <person name="Kroken S."/>
            <person name="Cogoni C."/>
            <person name="Macino G."/>
            <person name="Catcheside D."/>
            <person name="Li W."/>
            <person name="Pratt R.J."/>
            <person name="Osmani S.A."/>
            <person name="DeSouza C.P."/>
            <person name="Glass L."/>
            <person name="Orbach M.J."/>
            <person name="Berglund J.A."/>
            <person name="Voelker R."/>
            <person name="Yarden O."/>
            <person name="Plamann M."/>
            <person name="Seiler S."/>
            <person name="Dunlap J."/>
            <person name="Radford A."/>
            <person name="Aramayo R."/>
            <person name="Natvig D.O."/>
            <person name="Alex L.A."/>
            <person name="Mannhaupt G."/>
            <person name="Ebbole D.J."/>
            <person name="Freitag M."/>
            <person name="Paulsen I."/>
            <person name="Sachs M.S."/>
            <person name="Lander E.S."/>
            <person name="Nusbaum C."/>
            <person name="Birren B."/>
        </authorList>
    </citation>
    <scope>NUCLEOTIDE SEQUENCE [LARGE SCALE GENOMIC DNA]</scope>
    <source>
        <strain evidence="5">ATCC 24698 / 74-OR23-1A / CBS 708.71 / DSM 1257 / FGSC 987</strain>
    </source>
</reference>
<feature type="transmembrane region" description="Helical" evidence="2">
    <location>
        <begin position="514"/>
        <end position="536"/>
    </location>
</feature>
<protein>
    <submittedName>
        <fullName evidence="4">LCCL domain-containing protein</fullName>
    </submittedName>
</protein>
<dbReference type="GeneID" id="3875694"/>
<feature type="domain" description="LCCL" evidence="3">
    <location>
        <begin position="267"/>
        <end position="295"/>
    </location>
</feature>
<evidence type="ECO:0000313" key="5">
    <source>
        <dbReference type="Proteomes" id="UP000001805"/>
    </source>
</evidence>
<feature type="transmembrane region" description="Helical" evidence="2">
    <location>
        <begin position="405"/>
        <end position="425"/>
    </location>
</feature>
<dbReference type="Pfam" id="PF03815">
    <property type="entry name" value="LCCL"/>
    <property type="match status" value="1"/>
</dbReference>
<dbReference type="PaxDb" id="5141-EFNCRP00000005426"/>
<feature type="region of interest" description="Disordered" evidence="1">
    <location>
        <begin position="1"/>
        <end position="49"/>
    </location>
</feature>
<keyword evidence="2" id="KW-1133">Transmembrane helix</keyword>
<dbReference type="FunCoup" id="Q7S487">
    <property type="interactions" value="4"/>
</dbReference>
<accession>Q7S487</accession>
<organism evidence="4 5">
    <name type="scientific">Neurospora crassa (strain ATCC 24698 / 74-OR23-1A / CBS 708.71 / DSM 1257 / FGSC 987)</name>
    <dbReference type="NCBI Taxonomy" id="367110"/>
    <lineage>
        <taxon>Eukaryota</taxon>
        <taxon>Fungi</taxon>
        <taxon>Dikarya</taxon>
        <taxon>Ascomycota</taxon>
        <taxon>Pezizomycotina</taxon>
        <taxon>Sordariomycetes</taxon>
        <taxon>Sordariomycetidae</taxon>
        <taxon>Sordariales</taxon>
        <taxon>Sordariaceae</taxon>
        <taxon>Neurospora</taxon>
    </lineage>
</organism>
<dbReference type="InterPro" id="IPR051957">
    <property type="entry name" value="CRISP-LCCL_domain"/>
</dbReference>